<dbReference type="PROSITE" id="PS00356">
    <property type="entry name" value="HTH_LACI_1"/>
    <property type="match status" value="1"/>
</dbReference>
<keyword evidence="3" id="KW-0804">Transcription</keyword>
<dbReference type="InterPro" id="IPR001761">
    <property type="entry name" value="Peripla_BP/Lac1_sug-bd_dom"/>
</dbReference>
<dbReference type="InterPro" id="IPR010982">
    <property type="entry name" value="Lambda_DNA-bd_dom_sf"/>
</dbReference>
<dbReference type="CDD" id="cd01392">
    <property type="entry name" value="HTH_LacI"/>
    <property type="match status" value="1"/>
</dbReference>
<dbReference type="PROSITE" id="PS50932">
    <property type="entry name" value="HTH_LACI_2"/>
    <property type="match status" value="1"/>
</dbReference>
<dbReference type="EMBL" id="LT634362">
    <property type="protein sequence ID" value="SFZ86985.1"/>
    <property type="molecule type" value="Genomic_DNA"/>
</dbReference>
<feature type="domain" description="HTH cro/C1-type" evidence="5">
    <location>
        <begin position="3"/>
        <end position="51"/>
    </location>
</feature>
<dbReference type="PROSITE" id="PS50943">
    <property type="entry name" value="HTH_CROC1"/>
    <property type="match status" value="1"/>
</dbReference>
<evidence type="ECO:0000256" key="1">
    <source>
        <dbReference type="ARBA" id="ARBA00023015"/>
    </source>
</evidence>
<dbReference type="GO" id="GO:0000976">
    <property type="term" value="F:transcription cis-regulatory region binding"/>
    <property type="evidence" value="ECO:0007669"/>
    <property type="project" value="TreeGrafter"/>
</dbReference>
<protein>
    <submittedName>
        <fullName evidence="6">Ribose operon repressor</fullName>
    </submittedName>
</protein>
<dbReference type="SUPFAM" id="SSF53822">
    <property type="entry name" value="Periplasmic binding protein-like I"/>
    <property type="match status" value="1"/>
</dbReference>
<gene>
    <name evidence="6" type="ORF">LREN565_0098</name>
</gene>
<feature type="domain" description="HTH lacI-type" evidence="4">
    <location>
        <begin position="2"/>
        <end position="57"/>
    </location>
</feature>
<dbReference type="PANTHER" id="PTHR30146:SF109">
    <property type="entry name" value="HTH-TYPE TRANSCRIPTIONAL REGULATOR GALS"/>
    <property type="match status" value="1"/>
</dbReference>
<proteinExistence type="predicted"/>
<dbReference type="Gene3D" id="3.40.50.2300">
    <property type="match status" value="2"/>
</dbReference>
<dbReference type="InterPro" id="IPR000843">
    <property type="entry name" value="HTH_LacI"/>
</dbReference>
<keyword evidence="2" id="KW-0238">DNA-binding</keyword>
<dbReference type="InterPro" id="IPR001387">
    <property type="entry name" value="Cro/C1-type_HTH"/>
</dbReference>
<name>A0A1K2I421_9LACO</name>
<accession>A0A1K2I421</accession>
<keyword evidence="1" id="KW-0805">Transcription regulation</keyword>
<dbReference type="Gene3D" id="1.10.260.40">
    <property type="entry name" value="lambda repressor-like DNA-binding domains"/>
    <property type="match status" value="1"/>
</dbReference>
<organism evidence="6">
    <name type="scientific">Loigolactobacillus rennini</name>
    <dbReference type="NCBI Taxonomy" id="238013"/>
    <lineage>
        <taxon>Bacteria</taxon>
        <taxon>Bacillati</taxon>
        <taxon>Bacillota</taxon>
        <taxon>Bacilli</taxon>
        <taxon>Lactobacillales</taxon>
        <taxon>Lactobacillaceae</taxon>
        <taxon>Loigolactobacillus</taxon>
    </lineage>
</organism>
<dbReference type="SMART" id="SM00354">
    <property type="entry name" value="HTH_LACI"/>
    <property type="match status" value="1"/>
</dbReference>
<evidence type="ECO:0000256" key="2">
    <source>
        <dbReference type="ARBA" id="ARBA00023125"/>
    </source>
</evidence>
<reference evidence="6" key="1">
    <citation type="submission" date="2016-11" db="EMBL/GenBank/DDBJ databases">
        <authorList>
            <person name="Jaros S."/>
            <person name="Januszkiewicz K."/>
            <person name="Wedrychowicz H."/>
        </authorList>
    </citation>
    <scope>NUCLEOTIDE SEQUENCE</scope>
    <source>
        <strain evidence="6">ACA-DC 565</strain>
    </source>
</reference>
<evidence type="ECO:0000259" key="4">
    <source>
        <dbReference type="PROSITE" id="PS50932"/>
    </source>
</evidence>
<evidence type="ECO:0000256" key="3">
    <source>
        <dbReference type="ARBA" id="ARBA00023163"/>
    </source>
</evidence>
<dbReference type="SUPFAM" id="SSF47413">
    <property type="entry name" value="lambda repressor-like DNA-binding domains"/>
    <property type="match status" value="1"/>
</dbReference>
<dbReference type="PANTHER" id="PTHR30146">
    <property type="entry name" value="LACI-RELATED TRANSCRIPTIONAL REPRESSOR"/>
    <property type="match status" value="1"/>
</dbReference>
<dbReference type="GO" id="GO:0003700">
    <property type="term" value="F:DNA-binding transcription factor activity"/>
    <property type="evidence" value="ECO:0007669"/>
    <property type="project" value="TreeGrafter"/>
</dbReference>
<evidence type="ECO:0000259" key="5">
    <source>
        <dbReference type="PROSITE" id="PS50943"/>
    </source>
</evidence>
<dbReference type="InterPro" id="IPR028082">
    <property type="entry name" value="Peripla_BP_I"/>
</dbReference>
<dbReference type="AlphaFoldDB" id="A0A1K2I421"/>
<evidence type="ECO:0000313" key="6">
    <source>
        <dbReference type="EMBL" id="SFZ86985.1"/>
    </source>
</evidence>
<sequence>MPTMKEIAKKANVSVSTVSLVLNNKQSRISKIKKEEIKQIAKEMNYTPNIAAVSLSKNISFNVGLIVPDITNPFFATLTKLIDQKLRIKGYSTLLVDSNNSFEIEKSTINNMVARGVDGIILVPSNEFFSISIQKQKNLVKNCKKPLILLNAYTDLPVSYVNFDNVTGAYLATQELINYGHQNIAFIKGKKNFVNAKERLQGYKSALKDNQIKINSNIIFEGDYTLQAGYKLAPSIIKIKNITGIVSSNDLMLFGIIKWAKSHYLDIFNRLSMVGFDNDPYSEIIEVPLTTIDQNPLGMVNNTIKLLMTMIIDKKSFISHSIIKPQLIKRQSVKKI</sequence>
<dbReference type="Pfam" id="PF00356">
    <property type="entry name" value="LacI"/>
    <property type="match status" value="1"/>
</dbReference>
<dbReference type="Pfam" id="PF00532">
    <property type="entry name" value="Peripla_BP_1"/>
    <property type="match status" value="1"/>
</dbReference>
<dbReference type="CDD" id="cd06267">
    <property type="entry name" value="PBP1_LacI_sugar_binding-like"/>
    <property type="match status" value="1"/>
</dbReference>